<name>A0ACC1R186_9HYPO</name>
<evidence type="ECO:0000313" key="1">
    <source>
        <dbReference type="EMBL" id="KAJ3495613.1"/>
    </source>
</evidence>
<organism evidence="1 2">
    <name type="scientific">Lecanicillium saksenae</name>
    <dbReference type="NCBI Taxonomy" id="468837"/>
    <lineage>
        <taxon>Eukaryota</taxon>
        <taxon>Fungi</taxon>
        <taxon>Dikarya</taxon>
        <taxon>Ascomycota</taxon>
        <taxon>Pezizomycotina</taxon>
        <taxon>Sordariomycetes</taxon>
        <taxon>Hypocreomycetidae</taxon>
        <taxon>Hypocreales</taxon>
        <taxon>Cordycipitaceae</taxon>
        <taxon>Lecanicillium</taxon>
    </lineage>
</organism>
<gene>
    <name evidence="1" type="ORF">NLG97_g3267</name>
</gene>
<keyword evidence="2" id="KW-1185">Reference proteome</keyword>
<dbReference type="EMBL" id="JANAKD010000262">
    <property type="protein sequence ID" value="KAJ3495613.1"/>
    <property type="molecule type" value="Genomic_DNA"/>
</dbReference>
<evidence type="ECO:0000313" key="2">
    <source>
        <dbReference type="Proteomes" id="UP001148737"/>
    </source>
</evidence>
<sequence length="870" mass="93435">MMSSKYSTLAVLLASSAYARTCLPAYEAQTSYVGCYHDPNSPRDLAGPLLTVGKLNSPQYCANICGAAGYSYSGVEYTVQCFCGYKIESTSVKADEGQCNADCPADPSKKCGGGNMINIYKINNPSPNPPLSPSFPDCTRDPLCSNDVCDTSKSIADRAAAVVKVLTLDEKANNLASSASGSSRIGLPAYQWQNEALHGVAGSTGVQFQSPLGSNFSAATSFPMPILLSAAFDDKLVKDVATIISTEARAFANHGFAGLDFWTPNINPFRDPRWGRGMETPGEDAFRISNYVVSLVDGLQGGINPEFHRTISTCKHFAAYDVESGRTQNDVHPTQQDMADYYLPMFERCIRDAKVGSVMCAYNSVNGIPACASSYLLQNILRDGWNFNEPYNYVVSDCDAVDNIFDPHHYAKDRVEASAMGINAGTDLDCGDTYTNLNQGVTSNLTTEATLDKSLVRLYSALIKVGYFNPPTQYNKLGWADVNTTQAQTLAYDAAVKGTTLLKNDGTLPLSKSLSNVAIIGPWADVTDKMQGNYAGTAPLLVNPLDVFQKRWQNVKYVQGADIDSGNTGGFGAALDAARSSDHIIYLGGIDIDVENEGHDRTSISWPGNQLDLISQLSNLGKPLVVVKFGGGQVDDSSLLSNSKVNSIVWAGYPGQEGGNAVFDVLTGAAPPAGRLPITQYPANYVNNNNILDMNLRPSNGIPGRTYMWYTGKPVLPFGYGLHYTNFSTSWKTKPSATYSIQALASQAGNDPNNALFANLAISVKNTGGKANIASEYVALLFLSSQNAGPSPRPNKKLVSYGRTQSIPVGSTQQLNLRINIAELSRSDENGDKYIYPGDYTLALDTTGATTAQFRLTGQAAKISTLPRKS</sequence>
<dbReference type="Proteomes" id="UP001148737">
    <property type="component" value="Unassembled WGS sequence"/>
</dbReference>
<accession>A0ACC1R186</accession>
<comment type="caution">
    <text evidence="1">The sequence shown here is derived from an EMBL/GenBank/DDBJ whole genome shotgun (WGS) entry which is preliminary data.</text>
</comment>
<protein>
    <submittedName>
        <fullName evidence="1">Uncharacterized protein</fullName>
    </submittedName>
</protein>
<reference evidence="1" key="1">
    <citation type="submission" date="2022-07" db="EMBL/GenBank/DDBJ databases">
        <title>Genome Sequence of Lecanicillium saksenae.</title>
        <authorList>
            <person name="Buettner E."/>
        </authorList>
    </citation>
    <scope>NUCLEOTIDE SEQUENCE</scope>
    <source>
        <strain evidence="1">VT-O1</strain>
    </source>
</reference>
<proteinExistence type="predicted"/>